<dbReference type="PANTHER" id="PTHR10102:SF0">
    <property type="entry name" value="DNA-DIRECTED RNA POLYMERASE, MITOCHONDRIAL"/>
    <property type="match status" value="1"/>
</dbReference>
<dbReference type="Gene3D" id="1.10.287.280">
    <property type="match status" value="1"/>
</dbReference>
<evidence type="ECO:0000256" key="5">
    <source>
        <dbReference type="ARBA" id="ARBA00022679"/>
    </source>
</evidence>
<comment type="function">
    <text evidence="1 10">DNA-dependent RNA polymerase catalyzes the transcription of DNA into RNA using the four ribonucleoside triphosphates as substrates.</text>
</comment>
<evidence type="ECO:0000256" key="2">
    <source>
        <dbReference type="ARBA" id="ARBA00009493"/>
    </source>
</evidence>
<feature type="region of interest" description="Disordered" evidence="11">
    <location>
        <begin position="1066"/>
        <end position="1085"/>
    </location>
</feature>
<keyword evidence="6 10" id="KW-0548">Nucleotidyltransferase</keyword>
<dbReference type="Gene3D" id="1.10.1320.10">
    <property type="entry name" value="DNA-directed RNA polymerase, N-terminal domain"/>
    <property type="match status" value="1"/>
</dbReference>
<dbReference type="PROSITE" id="PS00489">
    <property type="entry name" value="RNA_POL_PHAGE_2"/>
    <property type="match status" value="1"/>
</dbReference>
<dbReference type="InterPro" id="IPR029262">
    <property type="entry name" value="RPOL_N"/>
</dbReference>
<sequence length="1489" mass="165656">MLVRSAGRRQGQTNRILASSFAQLQLPWLAPAQLRWSASQAPALERPSSRRRQIDAPRLQQVKAQTRELATAAGQIAVTDGAAYPPPAYRLTHSAPGFRNSGDINIPWDHSQTLSAIRPYKNPIIINSTTQDPAKMIKIQHGIQGTTAELLQHLYTSLRIGRFTRAELIIQRLSEQSTPTAPELIHAHTAYLEEMLGALASQAEGSEEAKTTLKAMQDWFQVAIRAKGVVPDAKMLVVMIRAAIRGTDGTERDLAIREYVDAAEAMGEETLDNVLYSEDYDDNEFFIMGVASSDLYQEEAQPAEHEQQVTAEQTQAQSIIKEPPQYHARDDLVGPDYLPLVMSTEQKGTGLANVKRALEDFINMPPPTADLPLETQREQAYERQRTMEETSVEIAIDRWKEADEDLRRMGISTAMQTLQTELKEAKKMPDTQQPNRLRDDDRYHYGPLLELLPAEKVAASTILFVISKIAQGKDRVSGRYEPEMKLNSLTTGLGRAMEAEAIAEASKRRLKEEQKQAKSSAGSKGLSRRIRQKLASNRHTLNRYERSKLLGASEAGRLTWPLAPKVKLGAMLTQKLVEKAQLPVTREHPRTKEKITQMQPAFLHRIKYVAGKKIGVVVPNPALLDKLQSEPLGAVLAKRMPMVVEPKPWTGWSQGGYLHYPAPILRLGVGDRSGKDYFNAADRKHDLEQVYAGLTALGKVPWKVHPGVLKVQIEAWNSGEAVANLAPLNPVIPRPEEPAADADHEERRRWMQDVKDTKHRRDGYHSKRCFQNFQLEIARSVVNETLYFPHNLDFRGRAYPIPPYLNHMGADNVRGLLVFAEGKPLGEGGLRWLKIHLATVAGHDKASMSERVAFTEKHMEEIYDSVRNPLGGGRWWLKSEDAWQTLAACFELTAALDSEDPTQFLSTIPVQQDGTCNGLQHYAALGGDMVGARQVNLEPGDRPADVYTAVMQAVAEEVAKDAAAGNLIAKKLDGRLTRKCVKQPVMTNVYGVTFYGAKEQVAKQLEVLFPEVNRYDEVNLGRMSLYVATKIFKSLGEMFSGAQAIQHWLGTCADRIATCLTPEQIDQLIKPPPEPTNLDPPKPRRITRAEEVSLKKQAEDIAAGRKPTPYRPRHAPKPDSESAPRREAGSTLSDRAMRDELKPLFKSTVVWTTPLRLPVVQPYRKSKTNTVRTSFQSIALQEPQVWDPVSKRKQLQAFPPNFIHSLDATHMLLSALKCDEEGMTFASIHDSFWTHACDVDRLSILLRDAFVEMHSEDIIGRLKEEFELRYKGSMYLANIAAKSPVGAKITEWRRQNAALGAGKAGELKLEKERMRLLLSESEEEQALGKAMLTPGAIVDAEADKANLLASSSLRGQSLGNMPENVESVEFEATNSDADALGDPTEATDDSAALTEGVVSGSVLDTDVEAMADHGSELGKNEDVETGAETAETAAPDVSNTTAASPMPMKKKSRQTPRKTHVWLPMTFPEVPEKGEFDVRRLKASQYFFH</sequence>
<dbReference type="Pfam" id="PF14700">
    <property type="entry name" value="RPOL_N"/>
    <property type="match status" value="1"/>
</dbReference>
<dbReference type="InterPro" id="IPR002092">
    <property type="entry name" value="DNA-dir_Rpol_phage-type"/>
</dbReference>
<dbReference type="PROSITE" id="PS00900">
    <property type="entry name" value="RNA_POL_PHAGE_1"/>
    <property type="match status" value="1"/>
</dbReference>
<keyword evidence="7" id="KW-0809">Transit peptide</keyword>
<evidence type="ECO:0000259" key="12">
    <source>
        <dbReference type="SMART" id="SM01311"/>
    </source>
</evidence>
<dbReference type="EMBL" id="JAUTXT010000005">
    <property type="protein sequence ID" value="KAK3677953.1"/>
    <property type="molecule type" value="Genomic_DNA"/>
</dbReference>
<dbReference type="PANTHER" id="PTHR10102">
    <property type="entry name" value="DNA-DIRECTED RNA POLYMERASE, MITOCHONDRIAL"/>
    <property type="match status" value="1"/>
</dbReference>
<evidence type="ECO:0000313" key="14">
    <source>
        <dbReference type="Proteomes" id="UP001274830"/>
    </source>
</evidence>
<dbReference type="SMART" id="SM01311">
    <property type="entry name" value="RPOL_N"/>
    <property type="match status" value="1"/>
</dbReference>
<dbReference type="InterPro" id="IPR037159">
    <property type="entry name" value="RNA_POL_N_sf"/>
</dbReference>
<evidence type="ECO:0000256" key="6">
    <source>
        <dbReference type="ARBA" id="ARBA00022695"/>
    </source>
</evidence>
<dbReference type="GO" id="GO:0001018">
    <property type="term" value="F:mitochondrial promoter sequence-specific DNA binding"/>
    <property type="evidence" value="ECO:0007669"/>
    <property type="project" value="TreeGrafter"/>
</dbReference>
<gene>
    <name evidence="13" type="primary">RPO41</name>
    <name evidence="13" type="ORF">LTR78_002048</name>
</gene>
<dbReference type="GeneID" id="89958756"/>
<feature type="compositionally biased region" description="Basic residues" evidence="11">
    <location>
        <begin position="1448"/>
        <end position="1457"/>
    </location>
</feature>
<dbReference type="GO" id="GO:0006390">
    <property type="term" value="P:mitochondrial transcription"/>
    <property type="evidence" value="ECO:0007669"/>
    <property type="project" value="TreeGrafter"/>
</dbReference>
<keyword evidence="4 10" id="KW-0240">DNA-directed RNA polymerase</keyword>
<keyword evidence="5 10" id="KW-0808">Transferase</keyword>
<evidence type="ECO:0000256" key="11">
    <source>
        <dbReference type="SAM" id="MobiDB-lite"/>
    </source>
</evidence>
<evidence type="ECO:0000256" key="8">
    <source>
        <dbReference type="ARBA" id="ARBA00023163"/>
    </source>
</evidence>
<feature type="compositionally biased region" description="Basic and acidic residues" evidence="11">
    <location>
        <begin position="1412"/>
        <end position="1422"/>
    </location>
</feature>
<evidence type="ECO:0000256" key="9">
    <source>
        <dbReference type="ARBA" id="ARBA00048552"/>
    </source>
</evidence>
<evidence type="ECO:0000256" key="3">
    <source>
        <dbReference type="ARBA" id="ARBA00012418"/>
    </source>
</evidence>
<reference evidence="13" key="1">
    <citation type="submission" date="2023-07" db="EMBL/GenBank/DDBJ databases">
        <title>Black Yeasts Isolated from many extreme environments.</title>
        <authorList>
            <person name="Coleine C."/>
            <person name="Stajich J.E."/>
            <person name="Selbmann L."/>
        </authorList>
    </citation>
    <scope>NUCLEOTIDE SEQUENCE</scope>
    <source>
        <strain evidence="13">CCFEE 5485</strain>
    </source>
</reference>
<evidence type="ECO:0000256" key="10">
    <source>
        <dbReference type="RuleBase" id="RU003805"/>
    </source>
</evidence>
<feature type="compositionally biased region" description="Basic and acidic residues" evidence="11">
    <location>
        <begin position="506"/>
        <end position="516"/>
    </location>
</feature>
<dbReference type="InterPro" id="IPR046950">
    <property type="entry name" value="DNA-dir_Rpol_C_phage-type"/>
</dbReference>
<feature type="compositionally biased region" description="Basic and acidic residues" evidence="11">
    <location>
        <begin position="1116"/>
        <end position="1128"/>
    </location>
</feature>
<dbReference type="EC" id="2.7.7.6" evidence="3 10"/>
<dbReference type="RefSeq" id="XP_064698091.1">
    <property type="nucleotide sequence ID" value="XM_064834227.1"/>
</dbReference>
<feature type="compositionally biased region" description="Pro residues" evidence="11">
    <location>
        <begin position="1070"/>
        <end position="1080"/>
    </location>
</feature>
<accession>A0AAE0WUC1</accession>
<dbReference type="FunFam" id="1.10.287.280:FF:000001">
    <property type="entry name" value="DNA-directed RNA polymerase"/>
    <property type="match status" value="1"/>
</dbReference>
<keyword evidence="8 10" id="KW-0804">Transcription</keyword>
<feature type="region of interest" description="Disordered" evidence="11">
    <location>
        <begin position="1412"/>
        <end position="1457"/>
    </location>
</feature>
<protein>
    <recommendedName>
        <fullName evidence="3 10">DNA-directed RNA polymerase</fullName>
        <ecNumber evidence="3 10">2.7.7.6</ecNumber>
    </recommendedName>
</protein>
<keyword evidence="14" id="KW-1185">Reference proteome</keyword>
<dbReference type="GO" id="GO:0003899">
    <property type="term" value="F:DNA-directed RNA polymerase activity"/>
    <property type="evidence" value="ECO:0007669"/>
    <property type="project" value="UniProtKB-EC"/>
</dbReference>
<feature type="region of interest" description="Disordered" evidence="11">
    <location>
        <begin position="506"/>
        <end position="528"/>
    </location>
</feature>
<name>A0AAE0WUC1_9PEZI</name>
<evidence type="ECO:0000256" key="4">
    <source>
        <dbReference type="ARBA" id="ARBA00022478"/>
    </source>
</evidence>
<evidence type="ECO:0000256" key="1">
    <source>
        <dbReference type="ARBA" id="ARBA00004026"/>
    </source>
</evidence>
<dbReference type="InterPro" id="IPR043502">
    <property type="entry name" value="DNA/RNA_pol_sf"/>
</dbReference>
<dbReference type="GO" id="GO:0034245">
    <property type="term" value="C:mitochondrial DNA-directed RNA polymerase complex"/>
    <property type="evidence" value="ECO:0007669"/>
    <property type="project" value="TreeGrafter"/>
</dbReference>
<feature type="region of interest" description="Disordered" evidence="11">
    <location>
        <begin position="1091"/>
        <end position="1137"/>
    </location>
</feature>
<comment type="catalytic activity">
    <reaction evidence="9 10">
        <text>RNA(n) + a ribonucleoside 5'-triphosphate = RNA(n+1) + diphosphate</text>
        <dbReference type="Rhea" id="RHEA:21248"/>
        <dbReference type="Rhea" id="RHEA-COMP:14527"/>
        <dbReference type="Rhea" id="RHEA-COMP:17342"/>
        <dbReference type="ChEBI" id="CHEBI:33019"/>
        <dbReference type="ChEBI" id="CHEBI:61557"/>
        <dbReference type="ChEBI" id="CHEBI:140395"/>
        <dbReference type="EC" id="2.7.7.6"/>
    </reaction>
</comment>
<feature type="compositionally biased region" description="Basic and acidic residues" evidence="11">
    <location>
        <begin position="1091"/>
        <end position="1103"/>
    </location>
</feature>
<organism evidence="13 14">
    <name type="scientific">Recurvomyces mirabilis</name>
    <dbReference type="NCBI Taxonomy" id="574656"/>
    <lineage>
        <taxon>Eukaryota</taxon>
        <taxon>Fungi</taxon>
        <taxon>Dikarya</taxon>
        <taxon>Ascomycota</taxon>
        <taxon>Pezizomycotina</taxon>
        <taxon>Dothideomycetes</taxon>
        <taxon>Dothideomycetidae</taxon>
        <taxon>Mycosphaerellales</taxon>
        <taxon>Teratosphaeriaceae</taxon>
        <taxon>Recurvomyces</taxon>
    </lineage>
</organism>
<proteinExistence type="inferred from homology"/>
<comment type="caution">
    <text evidence="13">The sequence shown here is derived from an EMBL/GenBank/DDBJ whole genome shotgun (WGS) entry which is preliminary data.</text>
</comment>
<evidence type="ECO:0000313" key="13">
    <source>
        <dbReference type="EMBL" id="KAK3677953.1"/>
    </source>
</evidence>
<evidence type="ECO:0000256" key="7">
    <source>
        <dbReference type="ARBA" id="ARBA00022946"/>
    </source>
</evidence>
<feature type="domain" description="DNA-directed RNA polymerase N-terminal" evidence="12">
    <location>
        <begin position="382"/>
        <end position="699"/>
    </location>
</feature>
<dbReference type="Pfam" id="PF00940">
    <property type="entry name" value="RNA_pol"/>
    <property type="match status" value="1"/>
</dbReference>
<dbReference type="Gene3D" id="1.10.150.20">
    <property type="entry name" value="5' to 3' exonuclease, C-terminal subdomain"/>
    <property type="match status" value="1"/>
</dbReference>
<dbReference type="SUPFAM" id="SSF56672">
    <property type="entry name" value="DNA/RNA polymerases"/>
    <property type="match status" value="1"/>
</dbReference>
<comment type="similarity">
    <text evidence="2 10">Belongs to the phage and mitochondrial RNA polymerase family.</text>
</comment>
<dbReference type="Proteomes" id="UP001274830">
    <property type="component" value="Unassembled WGS sequence"/>
</dbReference>